<evidence type="ECO:0000313" key="5">
    <source>
        <dbReference type="Proteomes" id="UP000265663"/>
    </source>
</evidence>
<feature type="region of interest" description="Disordered" evidence="2">
    <location>
        <begin position="1351"/>
        <end position="1382"/>
    </location>
</feature>
<name>A0A3M7MHN1_9PLEO</name>
<feature type="compositionally biased region" description="Polar residues" evidence="2">
    <location>
        <begin position="675"/>
        <end position="721"/>
    </location>
</feature>
<gene>
    <name evidence="4" type="ORF">GMOD_00004765</name>
</gene>
<dbReference type="EMBL" id="KE747843">
    <property type="protein sequence ID" value="RMZ73952.1"/>
    <property type="molecule type" value="Genomic_DNA"/>
</dbReference>
<feature type="coiled-coil region" evidence="1">
    <location>
        <begin position="917"/>
        <end position="955"/>
    </location>
</feature>
<feature type="compositionally biased region" description="Polar residues" evidence="2">
    <location>
        <begin position="432"/>
        <end position="441"/>
    </location>
</feature>
<feature type="domain" description="DUF3074" evidence="3">
    <location>
        <begin position="114"/>
        <end position="360"/>
    </location>
</feature>
<keyword evidence="5" id="KW-1185">Reference proteome</keyword>
<feature type="compositionally biased region" description="Pro residues" evidence="2">
    <location>
        <begin position="452"/>
        <end position="462"/>
    </location>
</feature>
<dbReference type="PANTHER" id="PTHR40370">
    <property type="entry name" value="EXPRESSED PROTEIN"/>
    <property type="match status" value="1"/>
</dbReference>
<feature type="compositionally biased region" description="Polar residues" evidence="2">
    <location>
        <begin position="417"/>
        <end position="426"/>
    </location>
</feature>
<accession>A0A3M7MHN1</accession>
<sequence>MTNTGAATTVGTSPAPPLARQYLVLTNVKKLELPYHSSYDNAASDHSVSLVQFLNSLFAEVQKINFDEDSKACGTWSPKSGHVMMPPLEDTGSGEVAVPISVEKRTKTVNRANWAVRTSYHSDAHVKFSELGELLAEDHSCNEALYTPSILDAVELLRWGKEDLAKALSESNHREEIHKVEMFISQMVHTMPKVAGCDLLQHRVFHALVVTTQTYSADSASELSQSITIQLPVDYASLADVDIVKAKSHVKTSGSSLLYHYPQSIERYGLQPNVTQKSREGKKLIEGRYVSLERLLAASTRPSLGGKTIEQIDATKDGHHRWDMMTLSTAGGITRIAPKGVQEKETLNAIAEDVEYVLRHIARHKQATLSSACSESHSERPSGEQMRMRVARGCGEDAGFCALLLHPSASRRKATKHSSAGPQAHSQWAAPTPTQTSNPWNQAQHQSYPPQQDQPPPPPPKPYGFAAAVQREAEKQQRLQQQHYQSAQNWSQEQQQNVGFGSHTGGDVWAASSPNVSTWQQSHQPPPLPPRPNQHPAQSQQQYQQSHQPQYASQGQFQYTSQTQFSTQQGRVGHGVSPQSQPVGQPEHPQAHFQQPPVPATYTQAPYDQPIQQGTQYPPPQSLWQSPSLPDYTLAQQNVQPSLESQQIGWQTENTSQGSFHAQQYSHVSNEETPARTSLNRTDTAQSTISAPDIPHQSNLQSQPVSPISNRASLSTASDYQPGSRRNESISSVARATFHAQRAENRISSPKPAMSTLPMPLLPRDDKSKFSVLAAGAPSDWEHLGAGEEVDDEALFCSKEKEDQAVQPTSVELPAHVPSPPPTQYWPSPVTYSAPLASNEWNTNFVPTPPSGGLTGGPTPQSSQPGFVVEDAIVAPLRTTPRPTQGIQVTAQEGIYPIDNEIIGVTKLTSPDHVADIKAKDEIIDQLRAELQREKNHSNAEMEIFRADKKKLESESEAVRTHLSNEMDVLHAQIETMKIAADQASASSEASAKENGVTIERLKEDVEGKEHNIEERDKTIAELQRELEAERERETPKPTLADLIPDLDPWYVGSLERYIAMLRGESTEPQVEEKIKIFRAFMKAESEIRGIDYFDAPPKAPTIDPEVSQQQGQTPHSRRASNASTRKLHLNVQVPQASVDEGEDDYQYSPGGRPILMTRNTLPRTETTQVQVAASPSVQSTTILTPTSSMDDNTNKTPVQSQLEEWSRPKYRAYVPPTSISASPVSFGHGQRASIANVQSPDLRPRCSSKGRDEIFFGSNQPNTQKSTRRQSSYEPSVPIPAPLAFNSRRPLSTIQPLKPNPNDVLDALLPSHAAQSLTCGQVQELRAKLAGVGSKSDDIDVITRSWEASASRVRREKDDARRKREEESEEHNEDLFNSNDISYAEMNQLEEDFKEKEAELKAQEDKDEYESYVDTVFDPLYAELQKEIIALTDLYHQAKHHLHTSTSGLKTLQSDHAPSTKDSLELLKDVHKQVEKRHESVAQLIANRDKRYKKMEIQPLYAAGNISKMKTREKQFEDAEKQAVLKTKHEKAERMMRDVVNIAEDVVVDAVSAEQQDIDSIVTHIREVPDGTGDEAILSRAVATIKALKACSRDVLSLFHSLEIELNKAVIDAEIARVKAEGGADAGRMRELEAERSEEEKKTREEFERKKAVLESDEVEIGELVQRKMARDGGKKEAGREFAHEKTGGDSEKEERLRLALEAAKRRNGDM</sequence>
<dbReference type="Pfam" id="PF11274">
    <property type="entry name" value="DUF3074"/>
    <property type="match status" value="1"/>
</dbReference>
<proteinExistence type="predicted"/>
<feature type="compositionally biased region" description="Polar residues" evidence="2">
    <location>
        <begin position="1258"/>
        <end position="1275"/>
    </location>
</feature>
<evidence type="ECO:0000256" key="1">
    <source>
        <dbReference type="SAM" id="Coils"/>
    </source>
</evidence>
<feature type="coiled-coil region" evidence="1">
    <location>
        <begin position="999"/>
        <end position="1033"/>
    </location>
</feature>
<feature type="compositionally biased region" description="Polar residues" evidence="2">
    <location>
        <begin position="634"/>
        <end position="668"/>
    </location>
</feature>
<dbReference type="OrthoDB" id="1883964at2759"/>
<evidence type="ECO:0000259" key="3">
    <source>
        <dbReference type="Pfam" id="PF11274"/>
    </source>
</evidence>
<dbReference type="PANTHER" id="PTHR40370:SF1">
    <property type="entry name" value="DUF3074 DOMAIN-CONTAINING PROTEIN"/>
    <property type="match status" value="1"/>
</dbReference>
<feature type="compositionally biased region" description="Low complexity" evidence="2">
    <location>
        <begin position="485"/>
        <end position="497"/>
    </location>
</feature>
<feature type="region of interest" description="Disordered" evidence="2">
    <location>
        <begin position="1623"/>
        <end position="1650"/>
    </location>
</feature>
<evidence type="ECO:0000313" key="4">
    <source>
        <dbReference type="EMBL" id="RMZ73952.1"/>
    </source>
</evidence>
<feature type="compositionally biased region" description="Low complexity" evidence="2">
    <location>
        <begin position="534"/>
        <end position="570"/>
    </location>
</feature>
<feature type="region of interest" description="Disordered" evidence="2">
    <location>
        <begin position="1182"/>
        <end position="1204"/>
    </location>
</feature>
<feature type="compositionally biased region" description="Basic and acidic residues" evidence="2">
    <location>
        <begin position="1354"/>
        <end position="1367"/>
    </location>
</feature>
<feature type="region of interest" description="Disordered" evidence="2">
    <location>
        <begin position="412"/>
        <end position="729"/>
    </location>
</feature>
<feature type="compositionally biased region" description="Low complexity" evidence="2">
    <location>
        <begin position="442"/>
        <end position="451"/>
    </location>
</feature>
<reference evidence="4 5" key="1">
    <citation type="journal article" date="2014" name="PLoS ONE">
        <title>De novo Genome Assembly of the Fungal Plant Pathogen Pyrenophora semeniperda.</title>
        <authorList>
            <person name="Soliai M.M."/>
            <person name="Meyer S.E."/>
            <person name="Udall J.A."/>
            <person name="Elzinga D.E."/>
            <person name="Hermansen R.A."/>
            <person name="Bodily P.M."/>
            <person name="Hart A.A."/>
            <person name="Coleman C.E."/>
        </authorList>
    </citation>
    <scope>NUCLEOTIDE SEQUENCE [LARGE SCALE GENOMIC DNA]</scope>
    <source>
        <strain evidence="4 5">CCB06</strain>
        <tissue evidence="4">Mycelium</tissue>
    </source>
</reference>
<feature type="compositionally biased region" description="Pro residues" evidence="2">
    <location>
        <begin position="524"/>
        <end position="533"/>
    </location>
</feature>
<dbReference type="InterPro" id="IPR024500">
    <property type="entry name" value="DUF3074"/>
</dbReference>
<organism evidence="4 5">
    <name type="scientific">Pyrenophora seminiperda CCB06</name>
    <dbReference type="NCBI Taxonomy" id="1302712"/>
    <lineage>
        <taxon>Eukaryota</taxon>
        <taxon>Fungi</taxon>
        <taxon>Dikarya</taxon>
        <taxon>Ascomycota</taxon>
        <taxon>Pezizomycotina</taxon>
        <taxon>Dothideomycetes</taxon>
        <taxon>Pleosporomycetidae</taxon>
        <taxon>Pleosporales</taxon>
        <taxon>Pleosporineae</taxon>
        <taxon>Pleosporaceae</taxon>
        <taxon>Pyrenophora</taxon>
    </lineage>
</organism>
<protein>
    <submittedName>
        <fullName evidence="4">Zn(II)2Cys6 transcription factor</fullName>
    </submittedName>
</protein>
<feature type="region of interest" description="Disordered" evidence="2">
    <location>
        <begin position="1666"/>
        <end position="1697"/>
    </location>
</feature>
<feature type="region of interest" description="Disordered" evidence="2">
    <location>
        <begin position="1236"/>
        <end position="1282"/>
    </location>
</feature>
<evidence type="ECO:0000256" key="2">
    <source>
        <dbReference type="SAM" id="MobiDB-lite"/>
    </source>
</evidence>
<dbReference type="Proteomes" id="UP000265663">
    <property type="component" value="Unassembled WGS sequence"/>
</dbReference>
<feature type="region of interest" description="Disordered" evidence="2">
    <location>
        <begin position="1098"/>
        <end position="1153"/>
    </location>
</feature>
<feature type="compositionally biased region" description="Polar residues" evidence="2">
    <location>
        <begin position="1107"/>
        <end position="1125"/>
    </location>
</feature>
<feature type="compositionally biased region" description="Polar residues" evidence="2">
    <location>
        <begin position="601"/>
        <end position="616"/>
    </location>
</feature>
<feature type="region of interest" description="Disordered" evidence="2">
    <location>
        <begin position="367"/>
        <end position="386"/>
    </location>
</feature>
<keyword evidence="1" id="KW-0175">Coiled coil</keyword>